<dbReference type="InterPro" id="IPR038404">
    <property type="entry name" value="TRAP_DctP_sf"/>
</dbReference>
<dbReference type="CDD" id="cd13665">
    <property type="entry name" value="PBP2_TRAP_Dctp3_4"/>
    <property type="match status" value="1"/>
</dbReference>
<feature type="region of interest" description="Disordered" evidence="2">
    <location>
        <begin position="272"/>
        <end position="297"/>
    </location>
</feature>
<dbReference type="KEGG" id="rsb:RS694_09060"/>
<reference evidence="3 4" key="1">
    <citation type="submission" date="2017-01" db="EMBL/GenBank/DDBJ databases">
        <authorList>
            <person name="Mah S.A."/>
            <person name="Swanson W.J."/>
            <person name="Moy G.W."/>
            <person name="Vacquier V.D."/>
        </authorList>
    </citation>
    <scope>NUCLEOTIDE SEQUENCE [LARGE SCALE GENOMIC DNA]</scope>
    <source>
        <strain evidence="3 4">DSM 22694</strain>
    </source>
</reference>
<evidence type="ECO:0000313" key="4">
    <source>
        <dbReference type="Proteomes" id="UP000186110"/>
    </source>
</evidence>
<dbReference type="PANTHER" id="PTHR33376">
    <property type="match status" value="1"/>
</dbReference>
<gene>
    <name evidence="3" type="ORF">RS694_09060</name>
</gene>
<sequence length="359" mass="39254">MIQRRSLLQSGAAVALSAPALVGFAQQSVTLKFHTFMAPMSDVWRTMHKPWMDKVEKESGGRIKFEAYPAMQLGGTAAQLYDQAKDGVVDIVWTLPGYNAGRFPRTEVFELPFMMNNAEATSKAYWEYVSTVGAEDFKDVHVLAVNVHGPGALHTKDKPVKTVADLRGMKVRGPSRQTTKMLGYLGAIPVGMPLPAIPDALSKGTIEGCVLPWEVVPSIKVQELTRFHTEFDPAMGALYTATFVMAMNKKRYESLPPDLRKVLDANSGLATSGWLGKTQQGNDPAGRKTATDRGNTVYTVPATDAQEFKRKAALVEVEWIADMDKRGLNGQQLRDTARALIEKHGKPTPATKPAKPGKA</sequence>
<dbReference type="Pfam" id="PF03480">
    <property type="entry name" value="DctP"/>
    <property type="match status" value="1"/>
</dbReference>
<organism evidence="3 4">
    <name type="scientific">Rhodoferax saidenbachensis</name>
    <dbReference type="NCBI Taxonomy" id="1484693"/>
    <lineage>
        <taxon>Bacteria</taxon>
        <taxon>Pseudomonadati</taxon>
        <taxon>Pseudomonadota</taxon>
        <taxon>Betaproteobacteria</taxon>
        <taxon>Burkholderiales</taxon>
        <taxon>Comamonadaceae</taxon>
        <taxon>Rhodoferax</taxon>
    </lineage>
</organism>
<dbReference type="SUPFAM" id="SSF53850">
    <property type="entry name" value="Periplasmic binding protein-like II"/>
    <property type="match status" value="1"/>
</dbReference>
<dbReference type="EMBL" id="CP019239">
    <property type="protein sequence ID" value="APW42666.1"/>
    <property type="molecule type" value="Genomic_DNA"/>
</dbReference>
<dbReference type="PANTHER" id="PTHR33376:SF15">
    <property type="entry name" value="BLL6794 PROTEIN"/>
    <property type="match status" value="1"/>
</dbReference>
<dbReference type="NCBIfam" id="NF037995">
    <property type="entry name" value="TRAP_S1"/>
    <property type="match status" value="1"/>
</dbReference>
<keyword evidence="4" id="KW-1185">Reference proteome</keyword>
<protein>
    <submittedName>
        <fullName evidence="3">C4-dicarboxylate ABC transporter</fullName>
    </submittedName>
</protein>
<dbReference type="eggNOG" id="COG1638">
    <property type="taxonomic scope" value="Bacteria"/>
</dbReference>
<proteinExistence type="predicted"/>
<dbReference type="GO" id="GO:0055085">
    <property type="term" value="P:transmembrane transport"/>
    <property type="evidence" value="ECO:0007669"/>
    <property type="project" value="InterPro"/>
</dbReference>
<evidence type="ECO:0000313" key="3">
    <source>
        <dbReference type="EMBL" id="APW42666.1"/>
    </source>
</evidence>
<dbReference type="InterPro" id="IPR018389">
    <property type="entry name" value="DctP_fam"/>
</dbReference>
<evidence type="ECO:0000256" key="1">
    <source>
        <dbReference type="ARBA" id="ARBA00022729"/>
    </source>
</evidence>
<dbReference type="RefSeq" id="WP_029707647.1">
    <property type="nucleotide sequence ID" value="NZ_CP019239.1"/>
</dbReference>
<dbReference type="AlphaFoldDB" id="A0A1P8K9J1"/>
<dbReference type="Proteomes" id="UP000186110">
    <property type="component" value="Chromosome"/>
</dbReference>
<dbReference type="Gene3D" id="3.40.190.170">
    <property type="entry name" value="Bacterial extracellular solute-binding protein, family 7"/>
    <property type="match status" value="1"/>
</dbReference>
<name>A0A1P8K9J1_9BURK</name>
<keyword evidence="1" id="KW-0732">Signal</keyword>
<dbReference type="STRING" id="1484693.RS694_09060"/>
<accession>A0A1P8K9J1</accession>
<evidence type="ECO:0000256" key="2">
    <source>
        <dbReference type="SAM" id="MobiDB-lite"/>
    </source>
</evidence>